<proteinExistence type="predicted"/>
<evidence type="ECO:0000256" key="1">
    <source>
        <dbReference type="SAM" id="SignalP"/>
    </source>
</evidence>
<reference evidence="3" key="1">
    <citation type="submission" date="2022-11" db="UniProtKB">
        <authorList>
            <consortium name="WormBaseParasite"/>
        </authorList>
    </citation>
    <scope>IDENTIFICATION</scope>
</reference>
<organism evidence="2 3">
    <name type="scientific">Acrobeloides nanus</name>
    <dbReference type="NCBI Taxonomy" id="290746"/>
    <lineage>
        <taxon>Eukaryota</taxon>
        <taxon>Metazoa</taxon>
        <taxon>Ecdysozoa</taxon>
        <taxon>Nematoda</taxon>
        <taxon>Chromadorea</taxon>
        <taxon>Rhabditida</taxon>
        <taxon>Tylenchina</taxon>
        <taxon>Cephalobomorpha</taxon>
        <taxon>Cephaloboidea</taxon>
        <taxon>Cephalobidae</taxon>
        <taxon>Acrobeloides</taxon>
    </lineage>
</organism>
<dbReference type="PANTHER" id="PTHR10492:SF57">
    <property type="entry name" value="ATP-DEPENDENT DNA HELICASE"/>
    <property type="match status" value="1"/>
</dbReference>
<evidence type="ECO:0000313" key="3">
    <source>
        <dbReference type="WBParaSite" id="ACRNAN_scaffold1274.g16489.t1"/>
    </source>
</evidence>
<dbReference type="Proteomes" id="UP000887540">
    <property type="component" value="Unplaced"/>
</dbReference>
<dbReference type="AlphaFoldDB" id="A0A914CQ17"/>
<feature type="chain" id="PRO_5038139217" evidence="1">
    <location>
        <begin position="27"/>
        <end position="128"/>
    </location>
</feature>
<protein>
    <submittedName>
        <fullName evidence="3">Uncharacterized protein</fullName>
    </submittedName>
</protein>
<evidence type="ECO:0000313" key="2">
    <source>
        <dbReference type="Proteomes" id="UP000887540"/>
    </source>
</evidence>
<dbReference type="WBParaSite" id="ACRNAN_scaffold1274.g16489.t1">
    <property type="protein sequence ID" value="ACRNAN_scaffold1274.g16489.t1"/>
    <property type="gene ID" value="ACRNAN_scaffold1274.g16489"/>
</dbReference>
<keyword evidence="2" id="KW-1185">Reference proteome</keyword>
<feature type="signal peptide" evidence="1">
    <location>
        <begin position="1"/>
        <end position="26"/>
    </location>
</feature>
<dbReference type="PANTHER" id="PTHR10492">
    <property type="match status" value="1"/>
</dbReference>
<name>A0A914CQ17_9BILA</name>
<keyword evidence="1" id="KW-0732">Signal</keyword>
<sequence length="128" mass="15324">MYMISLKQEEVALLHLLLLSVKGAESWEDLLRDPNDPVMIHETFKKAAKYRSLLEDDNEWEKYFLEMSSFKMPRQLRSLFVTILYFCTLTNAKHLWEKFKKELFNENDTMFNLWSQIVKGPVWSVTII</sequence>
<accession>A0A914CQ17</accession>